<dbReference type="InterPro" id="IPR004360">
    <property type="entry name" value="Glyas_Fos-R_dOase_dom"/>
</dbReference>
<dbReference type="GO" id="GO:0016829">
    <property type="term" value="F:lyase activity"/>
    <property type="evidence" value="ECO:0007669"/>
    <property type="project" value="UniProtKB-KW"/>
</dbReference>
<accession>A0ABS2N474</accession>
<comment type="caution">
    <text evidence="2">The sequence shown here is derived from an EMBL/GenBank/DDBJ whole genome shotgun (WGS) entry which is preliminary data.</text>
</comment>
<evidence type="ECO:0000313" key="3">
    <source>
        <dbReference type="Proteomes" id="UP001296943"/>
    </source>
</evidence>
<dbReference type="InterPro" id="IPR029068">
    <property type="entry name" value="Glyas_Bleomycin-R_OHBP_Dase"/>
</dbReference>
<name>A0ABS2N474_9BACI</name>
<dbReference type="EMBL" id="JAFBDR010000023">
    <property type="protein sequence ID" value="MBM7572899.1"/>
    <property type="molecule type" value="Genomic_DNA"/>
</dbReference>
<protein>
    <submittedName>
        <fullName evidence="2">Lactoylglutathione lyase</fullName>
    </submittedName>
</protein>
<dbReference type="CDD" id="cd06587">
    <property type="entry name" value="VOC"/>
    <property type="match status" value="1"/>
</dbReference>
<sequence>MQKDLLSGIGIFIPVSDLETSTNWYCEMLGFEVFIDDTPKANSLKIWDGVVTFCLVKSYDFNQPEFPKNDYNVDHYMNFHTGNIQALHQKLLEKGANVGDIHEFYGMKGFALYDPDNNRFSVIE</sequence>
<dbReference type="Gene3D" id="3.10.180.10">
    <property type="entry name" value="2,3-Dihydroxybiphenyl 1,2-Dioxygenase, domain 1"/>
    <property type="match status" value="1"/>
</dbReference>
<dbReference type="RefSeq" id="WP_204501566.1">
    <property type="nucleotide sequence ID" value="NZ_JAFBDR010000023.1"/>
</dbReference>
<dbReference type="InterPro" id="IPR037523">
    <property type="entry name" value="VOC_core"/>
</dbReference>
<dbReference type="Proteomes" id="UP001296943">
    <property type="component" value="Unassembled WGS sequence"/>
</dbReference>
<organism evidence="2 3">
    <name type="scientific">Aquibacillus albus</name>
    <dbReference type="NCBI Taxonomy" id="1168171"/>
    <lineage>
        <taxon>Bacteria</taxon>
        <taxon>Bacillati</taxon>
        <taxon>Bacillota</taxon>
        <taxon>Bacilli</taxon>
        <taxon>Bacillales</taxon>
        <taxon>Bacillaceae</taxon>
        <taxon>Aquibacillus</taxon>
    </lineage>
</organism>
<gene>
    <name evidence="2" type="ORF">JOC48_003431</name>
</gene>
<keyword evidence="2" id="KW-0456">Lyase</keyword>
<dbReference type="SUPFAM" id="SSF54593">
    <property type="entry name" value="Glyoxalase/Bleomycin resistance protein/Dihydroxybiphenyl dioxygenase"/>
    <property type="match status" value="1"/>
</dbReference>
<reference evidence="2 3" key="1">
    <citation type="submission" date="2021-01" db="EMBL/GenBank/DDBJ databases">
        <title>Genomic Encyclopedia of Type Strains, Phase IV (KMG-IV): sequencing the most valuable type-strain genomes for metagenomic binning, comparative biology and taxonomic classification.</title>
        <authorList>
            <person name="Goeker M."/>
        </authorList>
    </citation>
    <scope>NUCLEOTIDE SEQUENCE [LARGE SCALE GENOMIC DNA]</scope>
    <source>
        <strain evidence="2 3">DSM 23711</strain>
    </source>
</reference>
<evidence type="ECO:0000259" key="1">
    <source>
        <dbReference type="PROSITE" id="PS51819"/>
    </source>
</evidence>
<proteinExistence type="predicted"/>
<dbReference type="Pfam" id="PF00903">
    <property type="entry name" value="Glyoxalase"/>
    <property type="match status" value="1"/>
</dbReference>
<feature type="domain" description="VOC" evidence="1">
    <location>
        <begin position="5"/>
        <end position="124"/>
    </location>
</feature>
<keyword evidence="3" id="KW-1185">Reference proteome</keyword>
<evidence type="ECO:0000313" key="2">
    <source>
        <dbReference type="EMBL" id="MBM7572899.1"/>
    </source>
</evidence>
<dbReference type="PROSITE" id="PS51819">
    <property type="entry name" value="VOC"/>
    <property type="match status" value="1"/>
</dbReference>